<dbReference type="InterPro" id="IPR003352">
    <property type="entry name" value="PTS_EIIC"/>
</dbReference>
<dbReference type="GO" id="GO:0015771">
    <property type="term" value="P:trehalose transport"/>
    <property type="evidence" value="ECO:0007669"/>
    <property type="project" value="TreeGrafter"/>
</dbReference>
<dbReference type="GO" id="GO:0009401">
    <property type="term" value="P:phosphoenolpyruvate-dependent sugar phosphotransferase system"/>
    <property type="evidence" value="ECO:0007669"/>
    <property type="project" value="UniProtKB-KW"/>
</dbReference>
<dbReference type="InterPro" id="IPR001996">
    <property type="entry name" value="PTS_IIB_1"/>
</dbReference>
<keyword evidence="2" id="KW-0813">Transport</keyword>
<proteinExistence type="predicted"/>
<reference evidence="15 17" key="1">
    <citation type="submission" date="2014-04" db="EMBL/GenBank/DDBJ databases">
        <authorList>
            <person name="Bishop-Lilly K.A."/>
            <person name="Broomall S.M."/>
            <person name="Chain P.S."/>
            <person name="Chertkov O."/>
            <person name="Coyne S.R."/>
            <person name="Daligault H.E."/>
            <person name="Davenport K.W."/>
            <person name="Erkkila T."/>
            <person name="Frey K.G."/>
            <person name="Gibbons H.S."/>
            <person name="Gu W."/>
            <person name="Jaissle J."/>
            <person name="Johnson S.L."/>
            <person name="Koroleva G.I."/>
            <person name="Ladner J.T."/>
            <person name="Lo C.-C."/>
            <person name="Minogue T.D."/>
            <person name="Munk C."/>
            <person name="Palacios G.F."/>
            <person name="Redden C.L."/>
            <person name="Rosenzweig C.N."/>
            <person name="Scholz M.B."/>
            <person name="Teshima H."/>
            <person name="Xu Y."/>
        </authorList>
    </citation>
    <scope>NUCLEOTIDE SEQUENCE [LARGE SCALE GENOMIC DNA]</scope>
    <source>
        <strain evidence="15 17">8244</strain>
    </source>
</reference>
<feature type="active site" description="Phosphocysteine intermediate; for EIIB activity" evidence="11">
    <location>
        <position position="30"/>
    </location>
</feature>
<dbReference type="Pfam" id="PF00367">
    <property type="entry name" value="PTS_EIIB"/>
    <property type="match status" value="1"/>
</dbReference>
<evidence type="ECO:0000256" key="1">
    <source>
        <dbReference type="ARBA" id="ARBA00004651"/>
    </source>
</evidence>
<name>A0A090ZNN3_PAEMA</name>
<keyword evidence="6" id="KW-0598">Phosphotransferase system</keyword>
<feature type="transmembrane region" description="Helical" evidence="12">
    <location>
        <begin position="438"/>
        <end position="459"/>
    </location>
</feature>
<evidence type="ECO:0000313" key="15">
    <source>
        <dbReference type="EMBL" id="KFN05776.1"/>
    </source>
</evidence>
<feature type="domain" description="PTS EIIC type-1" evidence="14">
    <location>
        <begin position="124"/>
        <end position="468"/>
    </location>
</feature>
<evidence type="ECO:0000256" key="10">
    <source>
        <dbReference type="ARBA" id="ARBA00023136"/>
    </source>
</evidence>
<feature type="transmembrane region" description="Helical" evidence="12">
    <location>
        <begin position="227"/>
        <end position="245"/>
    </location>
</feature>
<keyword evidence="17" id="KW-1185">Reference proteome</keyword>
<dbReference type="HOGENOM" id="CLU_012312_2_0_9"/>
<keyword evidence="10 12" id="KW-0472">Membrane</keyword>
<dbReference type="PANTHER" id="PTHR30175:SF7">
    <property type="entry name" value="NEGATIVE REGULATOR OF SACY ACTIVITY"/>
    <property type="match status" value="1"/>
</dbReference>
<reference evidence="16 18" key="2">
    <citation type="submission" date="2019-11" db="EMBL/GenBank/DDBJ databases">
        <title>Draft genome sequences of five Paenibacillus species of dairy origin.</title>
        <authorList>
            <person name="Olajide A.M."/>
            <person name="Chen S."/>
            <person name="Lapointe G."/>
        </authorList>
    </citation>
    <scope>NUCLEOTIDE SEQUENCE [LARGE SCALE GENOMIC DNA]</scope>
    <source>
        <strain evidence="16 18">3CT49</strain>
    </source>
</reference>
<keyword evidence="5 15" id="KW-0808">Transferase</keyword>
<dbReference type="PROSITE" id="PS01035">
    <property type="entry name" value="PTS_EIIB_TYPE_1_CYS"/>
    <property type="match status" value="1"/>
</dbReference>
<evidence type="ECO:0000256" key="12">
    <source>
        <dbReference type="SAM" id="Phobius"/>
    </source>
</evidence>
<evidence type="ECO:0000256" key="2">
    <source>
        <dbReference type="ARBA" id="ARBA00022448"/>
    </source>
</evidence>
<feature type="transmembrane region" description="Helical" evidence="12">
    <location>
        <begin position="116"/>
        <end position="137"/>
    </location>
</feature>
<dbReference type="GeneID" id="77009389"/>
<keyword evidence="7 12" id="KW-0812">Transmembrane</keyword>
<protein>
    <submittedName>
        <fullName evidence="16">PTS sugar transporter subunit IIA</fullName>
    </submittedName>
    <submittedName>
        <fullName evidence="15">PTS system, sucrose-specific IIBC component</fullName>
        <ecNumber evidence="15">2.7.1.69</ecNumber>
    </submittedName>
</protein>
<evidence type="ECO:0000256" key="8">
    <source>
        <dbReference type="ARBA" id="ARBA00022777"/>
    </source>
</evidence>
<evidence type="ECO:0000256" key="4">
    <source>
        <dbReference type="ARBA" id="ARBA00022597"/>
    </source>
</evidence>
<dbReference type="Proteomes" id="UP000029278">
    <property type="component" value="Unassembled WGS sequence"/>
</dbReference>
<feature type="transmembrane region" description="Helical" evidence="12">
    <location>
        <begin position="257"/>
        <end position="282"/>
    </location>
</feature>
<dbReference type="OrthoDB" id="9769191at2"/>
<keyword evidence="4 16" id="KW-0762">Sugar transport</keyword>
<evidence type="ECO:0000259" key="13">
    <source>
        <dbReference type="PROSITE" id="PS51098"/>
    </source>
</evidence>
<dbReference type="GO" id="GO:0005886">
    <property type="term" value="C:plasma membrane"/>
    <property type="evidence" value="ECO:0007669"/>
    <property type="project" value="UniProtKB-SubCell"/>
</dbReference>
<feature type="transmembrane region" description="Helical" evidence="12">
    <location>
        <begin position="288"/>
        <end position="307"/>
    </location>
</feature>
<dbReference type="EMBL" id="WNZZ01000048">
    <property type="protein sequence ID" value="MUG26593.1"/>
    <property type="molecule type" value="Genomic_DNA"/>
</dbReference>
<feature type="transmembrane region" description="Helical" evidence="12">
    <location>
        <begin position="188"/>
        <end position="207"/>
    </location>
</feature>
<dbReference type="NCBIfam" id="TIGR01996">
    <property type="entry name" value="PTS-II-BC-sucr"/>
    <property type="match status" value="1"/>
</dbReference>
<dbReference type="Proteomes" id="UP000442469">
    <property type="component" value="Unassembled WGS sequence"/>
</dbReference>
<dbReference type="PANTHER" id="PTHR30175">
    <property type="entry name" value="PHOSPHOTRANSFERASE SYSTEM TRANSPORT PROTEIN"/>
    <property type="match status" value="1"/>
</dbReference>
<feature type="transmembrane region" description="Helical" evidence="12">
    <location>
        <begin position="157"/>
        <end position="181"/>
    </location>
</feature>
<dbReference type="InterPro" id="IPR013013">
    <property type="entry name" value="PTS_EIIC_1"/>
</dbReference>
<feature type="domain" description="PTS EIIB type-1" evidence="13">
    <location>
        <begin position="8"/>
        <end position="91"/>
    </location>
</feature>
<dbReference type="EMBL" id="JMQA01000038">
    <property type="protein sequence ID" value="KFN05776.1"/>
    <property type="molecule type" value="Genomic_DNA"/>
</dbReference>
<feature type="transmembrane region" description="Helical" evidence="12">
    <location>
        <begin position="398"/>
        <end position="417"/>
    </location>
</feature>
<dbReference type="GO" id="GO:0090589">
    <property type="term" value="F:protein-phosphocysteine-trehalose phosphotransferase system transporter activity"/>
    <property type="evidence" value="ECO:0007669"/>
    <property type="project" value="TreeGrafter"/>
</dbReference>
<evidence type="ECO:0000256" key="7">
    <source>
        <dbReference type="ARBA" id="ARBA00022692"/>
    </source>
</evidence>
<dbReference type="InterPro" id="IPR036878">
    <property type="entry name" value="Glu_permease_IIB"/>
</dbReference>
<accession>A0A090ZNN3</accession>
<dbReference type="Gene3D" id="3.30.1360.60">
    <property type="entry name" value="Glucose permease domain IIB"/>
    <property type="match status" value="1"/>
</dbReference>
<dbReference type="CDD" id="cd00212">
    <property type="entry name" value="PTS_IIB_glc"/>
    <property type="match status" value="1"/>
</dbReference>
<dbReference type="PROSITE" id="PS51098">
    <property type="entry name" value="PTS_EIIB_TYPE_1"/>
    <property type="match status" value="1"/>
</dbReference>
<dbReference type="Pfam" id="PF02378">
    <property type="entry name" value="PTS_EIIC"/>
    <property type="match status" value="1"/>
</dbReference>
<sequence>MSSDKEYVKIAQDVIKGLGGEDNIISMAHCATRLRLIVKDRDIIDDEFIENIDKAKGVFFTSGQYQIIFGTGIVNRVYEAMIGQNVSATSKAELKEKASAQDDNFFKRMLRIFGDVFVPIIPALVATGLFMGVRGLVTQPALLQLFGLTPENISADFLLITQILTDTAFAFLPVLVCWSAFRVFGGSPLLGILLGLMLVSPSLPTSWDVAQHVKEPMVFFGFIKVAGYQGSVLPAFILGVVGALLEKRIRKWVPEALDLILTPFLTLLVSLVLGLFVIGPIFHEVEVLILAGVTAILKLPFGIGGLIYGGINQLIVITGLHHALNLIEIQMLVDSGWNIVNPISSASICAQAGAALAVGLKAKSLKTKSIAYPSSLSALLGITEPAIFGVNIRYGKPFLMALIGGAAGGFFARIFNVQATGMSITAIPGMLLYLNNQIIPYIAVCIIGFAVAFGLTWFFGFKERTDNK</sequence>
<dbReference type="RefSeq" id="WP_036625894.1">
    <property type="nucleotide sequence ID" value="NZ_BGML01000021.1"/>
</dbReference>
<evidence type="ECO:0000313" key="17">
    <source>
        <dbReference type="Proteomes" id="UP000029278"/>
    </source>
</evidence>
<evidence type="ECO:0000256" key="3">
    <source>
        <dbReference type="ARBA" id="ARBA00022475"/>
    </source>
</evidence>
<evidence type="ECO:0000256" key="6">
    <source>
        <dbReference type="ARBA" id="ARBA00022683"/>
    </source>
</evidence>
<dbReference type="PROSITE" id="PS51103">
    <property type="entry name" value="PTS_EIIC_TYPE_1"/>
    <property type="match status" value="1"/>
</dbReference>
<keyword evidence="3" id="KW-1003">Cell membrane</keyword>
<keyword evidence="8" id="KW-0418">Kinase</keyword>
<gene>
    <name evidence="15" type="ORF">DJ90_343</name>
    <name evidence="16" type="ORF">GNQ08_30150</name>
</gene>
<evidence type="ECO:0000259" key="14">
    <source>
        <dbReference type="PROSITE" id="PS51103"/>
    </source>
</evidence>
<dbReference type="GO" id="GO:0016301">
    <property type="term" value="F:kinase activity"/>
    <property type="evidence" value="ECO:0007669"/>
    <property type="project" value="UniProtKB-KW"/>
</dbReference>
<evidence type="ECO:0000313" key="16">
    <source>
        <dbReference type="EMBL" id="MUG26593.1"/>
    </source>
</evidence>
<keyword evidence="9 12" id="KW-1133">Transmembrane helix</keyword>
<comment type="subcellular location">
    <subcellularLocation>
        <location evidence="1">Cell membrane</location>
        <topology evidence="1">Multi-pass membrane protein</topology>
    </subcellularLocation>
</comment>
<dbReference type="InterPro" id="IPR050558">
    <property type="entry name" value="PTS_Sugar-Specific_Components"/>
</dbReference>
<dbReference type="SUPFAM" id="SSF55604">
    <property type="entry name" value="Glucose permease domain IIB"/>
    <property type="match status" value="1"/>
</dbReference>
<organism evidence="15 17">
    <name type="scientific">Paenibacillus macerans</name>
    <name type="common">Bacillus macerans</name>
    <dbReference type="NCBI Taxonomy" id="44252"/>
    <lineage>
        <taxon>Bacteria</taxon>
        <taxon>Bacillati</taxon>
        <taxon>Bacillota</taxon>
        <taxon>Bacilli</taxon>
        <taxon>Bacillales</taxon>
        <taxon>Paenibacillaceae</taxon>
        <taxon>Paenibacillus</taxon>
    </lineage>
</organism>
<dbReference type="FunFam" id="3.30.1360.60:FF:000001">
    <property type="entry name" value="PTS system glucose-specific IIBC component PtsG"/>
    <property type="match status" value="1"/>
</dbReference>
<evidence type="ECO:0000313" key="18">
    <source>
        <dbReference type="Proteomes" id="UP000442469"/>
    </source>
</evidence>
<dbReference type="EC" id="2.7.1.69" evidence="15"/>
<dbReference type="STRING" id="44252.DJ90_343"/>
<dbReference type="InterPro" id="IPR010973">
    <property type="entry name" value="PTS_IIBC_sucr"/>
</dbReference>
<dbReference type="GO" id="GO:0008982">
    <property type="term" value="F:protein-N(PI)-phosphohistidine-sugar phosphotransferase activity"/>
    <property type="evidence" value="ECO:0007669"/>
    <property type="project" value="InterPro"/>
</dbReference>
<dbReference type="AlphaFoldDB" id="A0A090ZNN3"/>
<evidence type="ECO:0000256" key="9">
    <source>
        <dbReference type="ARBA" id="ARBA00022989"/>
    </source>
</evidence>
<comment type="caution">
    <text evidence="15">The sequence shown here is derived from an EMBL/GenBank/DDBJ whole genome shotgun (WGS) entry which is preliminary data.</text>
</comment>
<dbReference type="PATRIC" id="fig|44252.3.peg.4616"/>
<evidence type="ECO:0000256" key="5">
    <source>
        <dbReference type="ARBA" id="ARBA00022679"/>
    </source>
</evidence>
<dbReference type="InterPro" id="IPR018113">
    <property type="entry name" value="PTrfase_EIIB_Cys"/>
</dbReference>
<evidence type="ECO:0000256" key="11">
    <source>
        <dbReference type="PROSITE-ProRule" id="PRU00421"/>
    </source>
</evidence>